<dbReference type="PANTHER" id="PTHR10799">
    <property type="entry name" value="SNF2/RAD54 HELICASE FAMILY"/>
    <property type="match status" value="1"/>
</dbReference>
<feature type="domain" description="Helicase ATP-binding" evidence="2">
    <location>
        <begin position="529"/>
        <end position="688"/>
    </location>
</feature>
<dbReference type="GO" id="GO:0004386">
    <property type="term" value="F:helicase activity"/>
    <property type="evidence" value="ECO:0007669"/>
    <property type="project" value="UniProtKB-KW"/>
</dbReference>
<evidence type="ECO:0000256" key="1">
    <source>
        <dbReference type="ARBA" id="ARBA00022801"/>
    </source>
</evidence>
<dbReference type="InterPro" id="IPR014001">
    <property type="entry name" value="Helicase_ATP-bd"/>
</dbReference>
<feature type="domain" description="Helicase C-terminal" evidence="3">
    <location>
        <begin position="815"/>
        <end position="966"/>
    </location>
</feature>
<dbReference type="SUPFAM" id="SSF52540">
    <property type="entry name" value="P-loop containing nucleoside triphosphate hydrolases"/>
    <property type="match status" value="2"/>
</dbReference>
<dbReference type="InterPro" id="IPR000330">
    <property type="entry name" value="SNF2_N"/>
</dbReference>
<evidence type="ECO:0000313" key="5">
    <source>
        <dbReference type="Proteomes" id="UP001517367"/>
    </source>
</evidence>
<organism evidence="4 5">
    <name type="scientific">Pedobacter helvus</name>
    <dbReference type="NCBI Taxonomy" id="2563444"/>
    <lineage>
        <taxon>Bacteria</taxon>
        <taxon>Pseudomonadati</taxon>
        <taxon>Bacteroidota</taxon>
        <taxon>Sphingobacteriia</taxon>
        <taxon>Sphingobacteriales</taxon>
        <taxon>Sphingobacteriaceae</taxon>
        <taxon>Pedobacter</taxon>
    </lineage>
</organism>
<accession>A0ABW9JIY1</accession>
<dbReference type="EC" id="3.6.4.-" evidence="4"/>
<dbReference type="PROSITE" id="PS51194">
    <property type="entry name" value="HELICASE_CTER"/>
    <property type="match status" value="1"/>
</dbReference>
<keyword evidence="4" id="KW-0067">ATP-binding</keyword>
<proteinExistence type="predicted"/>
<sequence>MQENKDELKNKLNYDKLLPIINKSKRSLAEPVQKSANLVLVFSRHRHYRHLVIELISAEQTKQGKLKNPLQVVDPLDLLWQTENQQELKFFAAVSKFKSHYQESQVASDRQALEAITANPLNLAIYLHDEKVAATVNANSVTKIDLSVLKPEFELNIDERAGQFALDGVLHLDGKSFDLTTIETRYQYFIQLKQKLYLVKDPFFLSLIDFFKQHRNQLVLEREVYEDFQNDILDALEEKVKINYSYLKPATKKQIVEQGFDLENEQLIYLTESEDYVLLTPVMRYGGLEIPIISQKQIKAKDKRGQMFTLQRDEQKELQFIADMAKMHPYFEEQARAFAEQLHADCFYMHRKHFLSPDWFLDAFEAWRSKGIAILGFNGLKENKLSAYKAHIDIKVISGIDWFETAIKVQFNKQTVSLKHLHKSIRNKNKFVQLDDGTMGILPDEWLQKFEGYFAAGEISEETLRTPNINYSAVEELYEEALLSIDAKERLQLYRSKLAAFDQIEETEVPATLNATLRGYQQEGLNWLNFLDTFNFGGCLADDMGLGKTIQVLAFILSQQEKVERNTNLIVVPASLVFNWQQEIKKFAPTLKVTTIYGANRIRQRKDFDQYQVILTSYGTLLADVAWLKAYRFNYIFLDESQSIKNPDSQRYKAARLLQSRNRIVLTGTPIENNTFDLYGQLSFACPGLLGNREHFRQQYSVPIDQFNDTKKAQELQRRIKPFLLRRTKAQVVQELPDKTEMVIYCEMGQKQREIYESARNEIRDYLMGRSEDELTKSSMHVLQGITKLRQICNSPSLISKEKFFGNASAKMEVLLEQIEIKAPHHKILVFSQFVGMLNLVKEALEEREIKFAYLSGQTKNREAVVNSFQQDEETRVFLISLKAGGVGLNLTEADYVYLIDPWWNPAVENQAIDRTYRIGQHKNVMAIRLICPDTIEEKIMLMQQKKKDLVTDLIKTDVSVFKSLSKEDLLNLI</sequence>
<dbReference type="PROSITE" id="PS51192">
    <property type="entry name" value="HELICASE_ATP_BIND_1"/>
    <property type="match status" value="1"/>
</dbReference>
<dbReference type="EMBL" id="SRMP02000023">
    <property type="protein sequence ID" value="MFN0292359.1"/>
    <property type="molecule type" value="Genomic_DNA"/>
</dbReference>
<dbReference type="CDD" id="cd18793">
    <property type="entry name" value="SF2_C_SNF"/>
    <property type="match status" value="1"/>
</dbReference>
<keyword evidence="5" id="KW-1185">Reference proteome</keyword>
<keyword evidence="4" id="KW-0547">Nucleotide-binding</keyword>
<dbReference type="Pfam" id="PF00176">
    <property type="entry name" value="SNF2-rel_dom"/>
    <property type="match status" value="1"/>
</dbReference>
<dbReference type="GO" id="GO:0016787">
    <property type="term" value="F:hydrolase activity"/>
    <property type="evidence" value="ECO:0007669"/>
    <property type="project" value="UniProtKB-KW"/>
</dbReference>
<reference evidence="4 5" key="1">
    <citation type="submission" date="2024-12" db="EMBL/GenBank/DDBJ databases">
        <authorList>
            <person name="Hu S."/>
        </authorList>
    </citation>
    <scope>NUCLEOTIDE SEQUENCE [LARGE SCALE GENOMIC DNA]</scope>
    <source>
        <strain evidence="4 5">P-25</strain>
    </source>
</reference>
<gene>
    <name evidence="4" type="ORF">E5L68_013215</name>
</gene>
<keyword evidence="4" id="KW-0347">Helicase</keyword>
<dbReference type="InterPro" id="IPR027417">
    <property type="entry name" value="P-loop_NTPase"/>
</dbReference>
<protein>
    <submittedName>
        <fullName evidence="4">DEAD/DEAH box helicase</fullName>
        <ecNumber evidence="4">3.6.4.-</ecNumber>
    </submittedName>
</protein>
<dbReference type="RefSeq" id="WP_138728408.1">
    <property type="nucleotide sequence ID" value="NZ_SRMP02000023.1"/>
</dbReference>
<evidence type="ECO:0000259" key="3">
    <source>
        <dbReference type="PROSITE" id="PS51194"/>
    </source>
</evidence>
<dbReference type="SMART" id="SM00487">
    <property type="entry name" value="DEXDc"/>
    <property type="match status" value="1"/>
</dbReference>
<comment type="caution">
    <text evidence="4">The sequence shown here is derived from an EMBL/GenBank/DDBJ whole genome shotgun (WGS) entry which is preliminary data.</text>
</comment>
<evidence type="ECO:0000313" key="4">
    <source>
        <dbReference type="EMBL" id="MFN0292359.1"/>
    </source>
</evidence>
<dbReference type="Pfam" id="PF08455">
    <property type="entry name" value="SNF2_assoc"/>
    <property type="match status" value="1"/>
</dbReference>
<dbReference type="Pfam" id="PF00271">
    <property type="entry name" value="Helicase_C"/>
    <property type="match status" value="1"/>
</dbReference>
<dbReference type="SMART" id="SM00490">
    <property type="entry name" value="HELICc"/>
    <property type="match status" value="1"/>
</dbReference>
<dbReference type="Proteomes" id="UP001517367">
    <property type="component" value="Unassembled WGS sequence"/>
</dbReference>
<dbReference type="InterPro" id="IPR013663">
    <property type="entry name" value="Helicase_SWF/SNF/SWI_bac"/>
</dbReference>
<dbReference type="InterPro" id="IPR038718">
    <property type="entry name" value="SNF2-like_sf"/>
</dbReference>
<dbReference type="Gene3D" id="3.40.50.10810">
    <property type="entry name" value="Tandem AAA-ATPase domain"/>
    <property type="match status" value="1"/>
</dbReference>
<keyword evidence="1 4" id="KW-0378">Hydrolase</keyword>
<dbReference type="InterPro" id="IPR049730">
    <property type="entry name" value="SNF2/RAD54-like_C"/>
</dbReference>
<name>A0ABW9JIY1_9SPHI</name>
<dbReference type="Gene3D" id="3.40.50.300">
    <property type="entry name" value="P-loop containing nucleotide triphosphate hydrolases"/>
    <property type="match status" value="1"/>
</dbReference>
<evidence type="ECO:0000259" key="2">
    <source>
        <dbReference type="PROSITE" id="PS51192"/>
    </source>
</evidence>
<dbReference type="InterPro" id="IPR001650">
    <property type="entry name" value="Helicase_C-like"/>
</dbReference>
<dbReference type="CDD" id="cd18012">
    <property type="entry name" value="DEXQc_arch_SWI2_SNF2"/>
    <property type="match status" value="1"/>
</dbReference>